<name>A0ABS9E1H6_9PROT</name>
<evidence type="ECO:0000256" key="1">
    <source>
        <dbReference type="SAM" id="Phobius"/>
    </source>
</evidence>
<feature type="transmembrane region" description="Helical" evidence="1">
    <location>
        <begin position="6"/>
        <end position="28"/>
    </location>
</feature>
<keyword evidence="1" id="KW-1133">Transmembrane helix</keyword>
<dbReference type="EMBL" id="JAKGBZ010000044">
    <property type="protein sequence ID" value="MCF3948260.1"/>
    <property type="molecule type" value="Genomic_DNA"/>
</dbReference>
<dbReference type="Proteomes" id="UP001521209">
    <property type="component" value="Unassembled WGS sequence"/>
</dbReference>
<protein>
    <submittedName>
        <fullName evidence="2">Uncharacterized protein</fullName>
    </submittedName>
</protein>
<keyword evidence="1" id="KW-0812">Transmembrane</keyword>
<gene>
    <name evidence="2" type="ORF">L2A60_16420</name>
</gene>
<evidence type="ECO:0000313" key="2">
    <source>
        <dbReference type="EMBL" id="MCF3948260.1"/>
    </source>
</evidence>
<dbReference type="RefSeq" id="WP_235705544.1">
    <property type="nucleotide sequence ID" value="NZ_JAKGBZ010000044.1"/>
</dbReference>
<keyword evidence="3" id="KW-1185">Reference proteome</keyword>
<proteinExistence type="predicted"/>
<organism evidence="2 3">
    <name type="scientific">Acidiphilium iwatense</name>
    <dbReference type="NCBI Taxonomy" id="768198"/>
    <lineage>
        <taxon>Bacteria</taxon>
        <taxon>Pseudomonadati</taxon>
        <taxon>Pseudomonadota</taxon>
        <taxon>Alphaproteobacteria</taxon>
        <taxon>Acetobacterales</taxon>
        <taxon>Acidocellaceae</taxon>
        <taxon>Acidiphilium</taxon>
    </lineage>
</organism>
<sequence>MTLKIVLAAILGGAIVIGGGAFYVLVIAPAPVRHAVMPVNPSAGSTAEEKGLCQATLREVGPSRITPLCKQILAK</sequence>
<comment type="caution">
    <text evidence="2">The sequence shown here is derived from an EMBL/GenBank/DDBJ whole genome shotgun (WGS) entry which is preliminary data.</text>
</comment>
<reference evidence="2 3" key="1">
    <citation type="submission" date="2022-01" db="EMBL/GenBank/DDBJ databases">
        <authorList>
            <person name="Won M."/>
            <person name="Kim S.-J."/>
            <person name="Kwon S.-W."/>
        </authorList>
    </citation>
    <scope>NUCLEOTIDE SEQUENCE [LARGE SCALE GENOMIC DNA]</scope>
    <source>
        <strain evidence="2 3">KCTC 23505</strain>
    </source>
</reference>
<keyword evidence="1" id="KW-0472">Membrane</keyword>
<evidence type="ECO:0000313" key="3">
    <source>
        <dbReference type="Proteomes" id="UP001521209"/>
    </source>
</evidence>
<accession>A0ABS9E1H6</accession>